<dbReference type="Proteomes" id="UP001469553">
    <property type="component" value="Unassembled WGS sequence"/>
</dbReference>
<dbReference type="EMBL" id="JAHRIP010048446">
    <property type="protein sequence ID" value="MEQ2299757.1"/>
    <property type="molecule type" value="Genomic_DNA"/>
</dbReference>
<gene>
    <name evidence="2" type="ORF">AMECASPLE_018331</name>
</gene>
<proteinExistence type="predicted"/>
<dbReference type="Pfam" id="PF08385">
    <property type="entry name" value="DHC_N1"/>
    <property type="match status" value="1"/>
</dbReference>
<sequence length="672" mass="77496">MMDTQNPKANKLGNEAIYKKAREERRELLTPSHKYIFDILAERLSLTPSQVEEFVLDSPSLAAFDHFFGAGGCKTISFVYQECEVPGIECGRTYPGQATGEKVPRLFLADLAKTCLTGVCCYFMRTRVDVPVTPEKIHEEVCFSMIDATDGLLKGIRDAYAFLLPVLETQESWGALDQSRHGEKIKKNFLDNYKHFLSSLDDLQVRNDGVVHLSTVSDVDFSKLTCVDEMKAAAANTAMLQRLEEILGQWCKEIEEVLTMDDQLRKIDYEGPLSELEYWKKKYLQFTSIVNHTKSKECKAIVMVLHIQRSKMIKVWHELDNRITDRVNEAKDYLKFLSMLEKVLHALYNSDPDSLIKSVHSLIGVVELVHRVPLFRNTNEKIPALFIKVTNQLVTACRAHITDQGKSFIWDQDAECLIRKMQDCITLFQEYQSCFQKTRRQVSGNPGKNSFEASERQIFGMFENFCKRLEKIEQIITVFKTFESLRKSKIEGIESFARQFQNVSLSLTRKQYDMLDPKKTEFETDFIKFMAEISLIEENSNALSSPEGKKVVKMYNKTATILVEFECLQYQTWIEDVTKLENILNHTLLEHQPNTNKFFVNFDPKINEVIREAKCLSNMGLEVPKQALALLNLERKLHDDHLRLKTILEEYESICNSICEDFSSLLASKKKK</sequence>
<accession>A0ABV0Z0R3</accession>
<dbReference type="PANTHER" id="PTHR46532">
    <property type="entry name" value="MALE FERTILITY FACTOR KL5"/>
    <property type="match status" value="1"/>
</dbReference>
<dbReference type="InterPro" id="IPR026983">
    <property type="entry name" value="DHC"/>
</dbReference>
<protein>
    <recommendedName>
        <fullName evidence="1">Dynein heavy chain tail domain-containing protein</fullName>
    </recommendedName>
</protein>
<evidence type="ECO:0000313" key="3">
    <source>
        <dbReference type="Proteomes" id="UP001469553"/>
    </source>
</evidence>
<organism evidence="2 3">
    <name type="scientific">Ameca splendens</name>
    <dbReference type="NCBI Taxonomy" id="208324"/>
    <lineage>
        <taxon>Eukaryota</taxon>
        <taxon>Metazoa</taxon>
        <taxon>Chordata</taxon>
        <taxon>Craniata</taxon>
        <taxon>Vertebrata</taxon>
        <taxon>Euteleostomi</taxon>
        <taxon>Actinopterygii</taxon>
        <taxon>Neopterygii</taxon>
        <taxon>Teleostei</taxon>
        <taxon>Neoteleostei</taxon>
        <taxon>Acanthomorphata</taxon>
        <taxon>Ovalentaria</taxon>
        <taxon>Atherinomorphae</taxon>
        <taxon>Cyprinodontiformes</taxon>
        <taxon>Goodeidae</taxon>
        <taxon>Ameca</taxon>
    </lineage>
</organism>
<reference evidence="2 3" key="1">
    <citation type="submission" date="2021-06" db="EMBL/GenBank/DDBJ databases">
        <authorList>
            <person name="Palmer J.M."/>
        </authorList>
    </citation>
    <scope>NUCLEOTIDE SEQUENCE [LARGE SCALE GENOMIC DNA]</scope>
    <source>
        <strain evidence="2 3">AS_MEX2019</strain>
        <tissue evidence="2">Muscle</tissue>
    </source>
</reference>
<dbReference type="PANTHER" id="PTHR46532:SF11">
    <property type="entry name" value="DYNEIN AXONEMAL HEAVY CHAIN 12"/>
    <property type="match status" value="1"/>
</dbReference>
<name>A0ABV0Z0R3_9TELE</name>
<feature type="domain" description="Dynein heavy chain tail" evidence="1">
    <location>
        <begin position="240"/>
        <end position="539"/>
    </location>
</feature>
<dbReference type="InterPro" id="IPR013594">
    <property type="entry name" value="Dynein_heavy_tail"/>
</dbReference>
<comment type="caution">
    <text evidence="2">The sequence shown here is derived from an EMBL/GenBank/DDBJ whole genome shotgun (WGS) entry which is preliminary data.</text>
</comment>
<keyword evidence="3" id="KW-1185">Reference proteome</keyword>
<evidence type="ECO:0000313" key="2">
    <source>
        <dbReference type="EMBL" id="MEQ2299757.1"/>
    </source>
</evidence>
<evidence type="ECO:0000259" key="1">
    <source>
        <dbReference type="Pfam" id="PF08385"/>
    </source>
</evidence>
<feature type="non-terminal residue" evidence="2">
    <location>
        <position position="672"/>
    </location>
</feature>